<name>A0A014MZZ5_9HYPO</name>
<dbReference type="OrthoDB" id="4500473at2759"/>
<dbReference type="Proteomes" id="UP000030151">
    <property type="component" value="Unassembled WGS sequence"/>
</dbReference>
<accession>A0A014MZZ5</accession>
<evidence type="ECO:0000313" key="1">
    <source>
        <dbReference type="EMBL" id="EXU98018.1"/>
    </source>
</evidence>
<dbReference type="HOGENOM" id="CLU_057547_4_0_1"/>
<proteinExistence type="predicted"/>
<dbReference type="EMBL" id="JELW01000030">
    <property type="protein sequence ID" value="EXU98018.1"/>
    <property type="molecule type" value="Genomic_DNA"/>
</dbReference>
<reference evidence="1 2" key="1">
    <citation type="submission" date="2014-02" db="EMBL/GenBank/DDBJ databases">
        <title>The genome sequence of the entomopathogenic fungus Metarhizium robertsii ARSEF 2575.</title>
        <authorList>
            <person name="Giuliano Garisto Donzelli B."/>
            <person name="Roe B.A."/>
            <person name="Macmil S.L."/>
            <person name="Krasnoff S.B."/>
            <person name="Gibson D.M."/>
        </authorList>
    </citation>
    <scope>NUCLEOTIDE SEQUENCE [LARGE SCALE GENOMIC DNA]</scope>
    <source>
        <strain evidence="1 2">ARSEF 2575</strain>
    </source>
</reference>
<gene>
    <name evidence="1" type="ORF">X797_008833</name>
</gene>
<sequence length="275" mass="29777">MASNKSPKNWVLTTSPSYSPGGALSLGQVLTNPYDASSGLVSSNLLSIPEGTLRDETSWKDVNEQFTNAIGAKFHALFNDASGLVAGAHANANHHRHDRSNYRISKIRSIMFQPSVSYAKQLLEIDDVPKKKPWFGQTRLYMVTGLRIAEGVSLDATASRASHVGAGAAGDFSLVGAPIGTGLGGHRGTMTENHKSVADISSFVFAYRLHEIIWTGILKKPSLESFSRGSTHSIEPDWADRVDPGLAEITGFQIDKVADQPFDGEGYDNKERMTE</sequence>
<comment type="caution">
    <text evidence="1">The sequence shown here is derived from an EMBL/GenBank/DDBJ whole genome shotgun (WGS) entry which is preliminary data.</text>
</comment>
<evidence type="ECO:0000313" key="2">
    <source>
        <dbReference type="Proteomes" id="UP000030151"/>
    </source>
</evidence>
<organism evidence="1 2">
    <name type="scientific">Metarhizium robertsii</name>
    <dbReference type="NCBI Taxonomy" id="568076"/>
    <lineage>
        <taxon>Eukaryota</taxon>
        <taxon>Fungi</taxon>
        <taxon>Dikarya</taxon>
        <taxon>Ascomycota</taxon>
        <taxon>Pezizomycotina</taxon>
        <taxon>Sordariomycetes</taxon>
        <taxon>Hypocreomycetidae</taxon>
        <taxon>Hypocreales</taxon>
        <taxon>Clavicipitaceae</taxon>
        <taxon>Metarhizium</taxon>
    </lineage>
</organism>
<protein>
    <submittedName>
        <fullName evidence="1">Uncharacterized protein</fullName>
    </submittedName>
</protein>
<dbReference type="eggNOG" id="ENOG502SU9Z">
    <property type="taxonomic scope" value="Eukaryota"/>
</dbReference>
<dbReference type="AlphaFoldDB" id="A0A014MZZ5"/>